<sequence length="434" mass="47089">MAWLTVGAIMVTLVALAISAFGMSAIPRIIVIAQAIYWTISYVVRPLFLLAFQPNPPVRDGISDQRLSAGGYEDGVYEVLKPILFGLIVYMVLILLVSRYLSGKRFPLNSPSFVRSQGQTTLFALLIVVGWIFRGMSVVLGGSSLTSTMQLLAIVGCGGLIIYSPKRPRNGERMLLYAAIASEALWTFVSASKTPLIAAIIFVVMRFSIAGWTRKRVAFVLVAALVMIVGFASFQQFKLSQISADSVSDFSKSDYPRWSRPLLPIVQRFDQFSAVTDARLAGESSWLTGPEMITHAFGTFLPQTLSGEKVSAGLLWNTEVRAYSLQDAEYSSVSLAEGFVAEGYVAGGYGGIALEAIWILVGLVLVSMLLAHGGVFSRSLGVLCIGFPILFERGFLGGVETISKGIQVSALIYVVWILFVIKAEKVGPHARTIT</sequence>
<proteinExistence type="predicted"/>
<organism evidence="2 3">
    <name type="scientific">Arthrobacter burdickii</name>
    <dbReference type="NCBI Taxonomy" id="3035920"/>
    <lineage>
        <taxon>Bacteria</taxon>
        <taxon>Bacillati</taxon>
        <taxon>Actinomycetota</taxon>
        <taxon>Actinomycetes</taxon>
        <taxon>Micrococcales</taxon>
        <taxon>Micrococcaceae</taxon>
        <taxon>Arthrobacter</taxon>
    </lineage>
</organism>
<feature type="transmembrane region" description="Helical" evidence="1">
    <location>
        <begin position="357"/>
        <end position="390"/>
    </location>
</feature>
<name>A0ABT8K5Z3_9MICC</name>
<keyword evidence="1" id="KW-1133">Transmembrane helix</keyword>
<feature type="transmembrane region" description="Helical" evidence="1">
    <location>
        <begin position="402"/>
        <end position="421"/>
    </location>
</feature>
<feature type="transmembrane region" description="Helical" evidence="1">
    <location>
        <begin position="147"/>
        <end position="163"/>
    </location>
</feature>
<keyword evidence="3" id="KW-1185">Reference proteome</keyword>
<evidence type="ECO:0000313" key="3">
    <source>
        <dbReference type="Proteomes" id="UP001174209"/>
    </source>
</evidence>
<feature type="transmembrane region" description="Helical" evidence="1">
    <location>
        <begin position="83"/>
        <end position="101"/>
    </location>
</feature>
<accession>A0ABT8K5Z3</accession>
<feature type="transmembrane region" description="Helical" evidence="1">
    <location>
        <begin position="6"/>
        <end position="23"/>
    </location>
</feature>
<feature type="transmembrane region" description="Helical" evidence="1">
    <location>
        <begin position="175"/>
        <end position="205"/>
    </location>
</feature>
<evidence type="ECO:0000313" key="2">
    <source>
        <dbReference type="EMBL" id="MDN4612582.1"/>
    </source>
</evidence>
<feature type="transmembrane region" description="Helical" evidence="1">
    <location>
        <begin position="217"/>
        <end position="234"/>
    </location>
</feature>
<gene>
    <name evidence="2" type="ORF">P5G52_17065</name>
</gene>
<reference evidence="2" key="1">
    <citation type="submission" date="2023-06" db="EMBL/GenBank/DDBJ databases">
        <title>MT1 and MT2 Draft Genomes of Novel Species.</title>
        <authorList>
            <person name="Venkateswaran K."/>
        </authorList>
    </citation>
    <scope>NUCLEOTIDE SEQUENCE</scope>
    <source>
        <strain evidence="2">IIF3SC-B10</strain>
    </source>
</reference>
<dbReference type="RefSeq" id="WP_301229746.1">
    <property type="nucleotide sequence ID" value="NZ_JAROCG010000002.1"/>
</dbReference>
<dbReference type="EMBL" id="JAROCG010000002">
    <property type="protein sequence ID" value="MDN4612582.1"/>
    <property type="molecule type" value="Genomic_DNA"/>
</dbReference>
<feature type="transmembrane region" description="Helical" evidence="1">
    <location>
        <begin position="122"/>
        <end position="141"/>
    </location>
</feature>
<protein>
    <recommendedName>
        <fullName evidence="4">O-antigen polysaccharide polymerase Wzy</fullName>
    </recommendedName>
</protein>
<evidence type="ECO:0008006" key="4">
    <source>
        <dbReference type="Google" id="ProtNLM"/>
    </source>
</evidence>
<comment type="caution">
    <text evidence="2">The sequence shown here is derived from an EMBL/GenBank/DDBJ whole genome shotgun (WGS) entry which is preliminary data.</text>
</comment>
<dbReference type="Proteomes" id="UP001174209">
    <property type="component" value="Unassembled WGS sequence"/>
</dbReference>
<keyword evidence="1" id="KW-0472">Membrane</keyword>
<keyword evidence="1" id="KW-0812">Transmembrane</keyword>
<evidence type="ECO:0000256" key="1">
    <source>
        <dbReference type="SAM" id="Phobius"/>
    </source>
</evidence>